<dbReference type="Proteomes" id="UP000009173">
    <property type="component" value="Chromosome"/>
</dbReference>
<evidence type="ECO:0000313" key="3">
    <source>
        <dbReference type="Proteomes" id="UP000009173"/>
    </source>
</evidence>
<dbReference type="AlphaFoldDB" id="A0A0H3A9L5"/>
<evidence type="ECO:0000313" key="2">
    <source>
        <dbReference type="EMBL" id="ABM28987.1"/>
    </source>
</evidence>
<name>A0A0H3A9L5_NITV4</name>
<organism evidence="2 3">
    <name type="scientific">Nitratidesulfovibrio vulgaris (strain DP4)</name>
    <name type="common">Desulfovibrio vulgaris</name>
    <dbReference type="NCBI Taxonomy" id="391774"/>
    <lineage>
        <taxon>Bacteria</taxon>
        <taxon>Pseudomonadati</taxon>
        <taxon>Thermodesulfobacteriota</taxon>
        <taxon>Desulfovibrionia</taxon>
        <taxon>Desulfovibrionales</taxon>
        <taxon>Desulfovibrionaceae</taxon>
        <taxon>Nitratidesulfovibrio</taxon>
    </lineage>
</organism>
<evidence type="ECO:0000256" key="1">
    <source>
        <dbReference type="SAM" id="MobiDB-lite"/>
    </source>
</evidence>
<dbReference type="EMBL" id="CP000527">
    <property type="protein sequence ID" value="ABM28987.1"/>
    <property type="molecule type" value="Genomic_DNA"/>
</dbReference>
<proteinExistence type="predicted"/>
<feature type="region of interest" description="Disordered" evidence="1">
    <location>
        <begin position="39"/>
        <end position="83"/>
    </location>
</feature>
<protein>
    <submittedName>
        <fullName evidence="2">Uncharacterized protein</fullName>
    </submittedName>
</protein>
<sequence length="143" mass="15547">MRSLTASCAEHLPELLRIPPARRPGNSLDGVHDARQTRAPETWGLDIGNGQSNDRTTDRTRAGIGGAKEPQKTGRSRLACRGRGTADHKRHLAICTACIAEVILSRRPLHTPETHLSHTGKVHIDLTGGMPHKFRSAMQSPLA</sequence>
<gene>
    <name evidence="2" type="ordered locus">Dvul_1971</name>
</gene>
<reference evidence="3" key="1">
    <citation type="journal article" date="2009" name="Environ. Microbiol.">
        <title>Contribution of mobile genetic elements to Desulfovibrio vulgaris genome plasticity.</title>
        <authorList>
            <person name="Walker C.B."/>
            <person name="Stolyar S."/>
            <person name="Chivian D."/>
            <person name="Pinel N."/>
            <person name="Gabster J.A."/>
            <person name="Dehal P.S."/>
            <person name="He Z."/>
            <person name="Yang Z.K."/>
            <person name="Yen H.C."/>
            <person name="Zhou J."/>
            <person name="Wall J.D."/>
            <person name="Hazen T.C."/>
            <person name="Arkin A.P."/>
            <person name="Stahl D.A."/>
        </authorList>
    </citation>
    <scope>NUCLEOTIDE SEQUENCE [LARGE SCALE GENOMIC DNA]</scope>
    <source>
        <strain evidence="3">DP4</strain>
    </source>
</reference>
<accession>A0A0H3A9L5</accession>
<dbReference type="HOGENOM" id="CLU_1803049_0_0_7"/>
<dbReference type="KEGG" id="dvl:Dvul_1971"/>